<evidence type="ECO:0000313" key="22">
    <source>
        <dbReference type="EMBL" id="AEE96591.1"/>
    </source>
</evidence>
<comment type="catalytic activity">
    <reaction evidence="18">
        <text>pyruvate + ATP = phosphoenolpyruvate + ADP + H(+)</text>
        <dbReference type="Rhea" id="RHEA:18157"/>
        <dbReference type="ChEBI" id="CHEBI:15361"/>
        <dbReference type="ChEBI" id="CHEBI:15378"/>
        <dbReference type="ChEBI" id="CHEBI:30616"/>
        <dbReference type="ChEBI" id="CHEBI:58702"/>
        <dbReference type="ChEBI" id="CHEBI:456216"/>
        <dbReference type="EC" id="2.7.1.40"/>
    </reaction>
</comment>
<dbReference type="NCBIfam" id="NF004491">
    <property type="entry name" value="PRK05826.1"/>
    <property type="match status" value="1"/>
</dbReference>
<evidence type="ECO:0000256" key="14">
    <source>
        <dbReference type="ARBA" id="ARBA00022958"/>
    </source>
</evidence>
<evidence type="ECO:0000256" key="16">
    <source>
        <dbReference type="ARBA" id="ARBA00023317"/>
    </source>
</evidence>
<sequence length="583" mass="62780">MRKTKIICTIGPASDDKAIFERLIAHGTNAIRLNFSHGSYEEHGKRIDMAKDARRSHNIPLSIILDTKGPEMRLGKFKIEPVELREGQSFTLATRDIEGDNSIVSVNYAGLTKDIKQGDKLLLDDGLIELRVKDIEGTDIHCTVMNSGLISSKKSVNAPGISIQLPSVTQKDIDDIKFGVEKGIDTIAASFIRRAEDVLEIKRILEDNNAYDVQIIAKIENQEGINNLDDIMAVADGIMIARGDLGVEIPTEDVPVVQKAIISKCRDAGKPVIIATQMLDSMIRNPRPTRAEATDVANAIYEGADAIMLSGETASGKYPVEALTTMIRIAERVERSLNCDAAFYDKAISSASITNAISHATCTIARDLGARAIITATKSGYTARMVAKYRPVAPIIATTISEMVYNKLSLVWGVVPFLASQMEGTDEMIEQSVDIALESELISSGDLVVITAGVPVGVSGTTNLIKVHIAGDILVKGVGFGVKAVYGRVCSIKNYMDAKTKFKDGDILVAKSTDNTLLPFMRRASAIITEEGGIASHAAVVGLTLEIPVIVGAQEATETLTDGIWVTVDPQHGFVYNGKAAVI</sequence>
<keyword evidence="12" id="KW-0067">ATP-binding</keyword>
<dbReference type="eggNOG" id="COG0469">
    <property type="taxonomic scope" value="Bacteria"/>
</dbReference>
<evidence type="ECO:0000256" key="3">
    <source>
        <dbReference type="ARBA" id="ARBA00004997"/>
    </source>
</evidence>
<dbReference type="GO" id="GO:0004743">
    <property type="term" value="F:pyruvate kinase activity"/>
    <property type="evidence" value="ECO:0007669"/>
    <property type="project" value="UniProtKB-UniRule"/>
</dbReference>
<evidence type="ECO:0000256" key="1">
    <source>
        <dbReference type="ARBA" id="ARBA00001946"/>
    </source>
</evidence>
<dbReference type="FunFam" id="2.40.33.10:FF:000001">
    <property type="entry name" value="Pyruvate kinase"/>
    <property type="match status" value="1"/>
</dbReference>
<dbReference type="InterPro" id="IPR036918">
    <property type="entry name" value="Pyrv_Knase_C_sf"/>
</dbReference>
<feature type="domain" description="PEP-utilising enzyme mobile" evidence="20">
    <location>
        <begin position="502"/>
        <end position="573"/>
    </location>
</feature>
<proteinExistence type="inferred from homology"/>
<keyword evidence="8 18" id="KW-0808">Transferase</keyword>
<dbReference type="UniPathway" id="UPA00109">
    <property type="reaction ID" value="UER00188"/>
</dbReference>
<dbReference type="InterPro" id="IPR015793">
    <property type="entry name" value="Pyrv_Knase_brl"/>
</dbReference>
<dbReference type="GO" id="GO:0030955">
    <property type="term" value="F:potassium ion binding"/>
    <property type="evidence" value="ECO:0007669"/>
    <property type="project" value="UniProtKB-UniRule"/>
</dbReference>
<dbReference type="Proteomes" id="UP000008457">
    <property type="component" value="Chromosome"/>
</dbReference>
<accession>F3ZXD4</accession>
<dbReference type="OrthoDB" id="9812123at2"/>
<keyword evidence="23" id="KW-1185">Reference proteome</keyword>
<gene>
    <name evidence="22" type="ordered locus">Mahau_1398</name>
</gene>
<dbReference type="InterPro" id="IPR001697">
    <property type="entry name" value="Pyr_Knase"/>
</dbReference>
<dbReference type="SUPFAM" id="SSF52009">
    <property type="entry name" value="Phosphohistidine domain"/>
    <property type="match status" value="1"/>
</dbReference>
<reference evidence="23" key="1">
    <citation type="submission" date="2010-11" db="EMBL/GenBank/DDBJ databases">
        <title>The complete genome of Mahella australiensis DSM 15567.</title>
        <authorList>
            <consortium name="US DOE Joint Genome Institute (JGI-PGF)"/>
            <person name="Lucas S."/>
            <person name="Copeland A."/>
            <person name="Lapidus A."/>
            <person name="Bruce D."/>
            <person name="Goodwin L."/>
            <person name="Pitluck S."/>
            <person name="Kyrpides N."/>
            <person name="Mavromatis K."/>
            <person name="Pagani I."/>
            <person name="Ivanova N."/>
            <person name="Teshima H."/>
            <person name="Brettin T."/>
            <person name="Detter J.C."/>
            <person name="Han C."/>
            <person name="Tapia R."/>
            <person name="Land M."/>
            <person name="Hauser L."/>
            <person name="Markowitz V."/>
            <person name="Cheng J.-F."/>
            <person name="Hugenholtz P."/>
            <person name="Woyke T."/>
            <person name="Wu D."/>
            <person name="Spring S."/>
            <person name="Pukall R."/>
            <person name="Steenblock K."/>
            <person name="Schneider S."/>
            <person name="Klenk H.-P."/>
            <person name="Eisen J.A."/>
        </authorList>
    </citation>
    <scope>NUCLEOTIDE SEQUENCE [LARGE SCALE GENOMIC DNA]</scope>
    <source>
        <strain evidence="23">DSM 15567 / CIP 107919 / 50-1 BON</strain>
    </source>
</reference>
<name>F3ZXD4_MAHA5</name>
<dbReference type="EMBL" id="CP002360">
    <property type="protein sequence ID" value="AEE96591.1"/>
    <property type="molecule type" value="Genomic_DNA"/>
</dbReference>
<dbReference type="EC" id="2.7.1.40" evidence="6 17"/>
<protein>
    <recommendedName>
        <fullName evidence="7 17">Pyruvate kinase</fullName>
        <ecNumber evidence="6 17">2.7.1.40</ecNumber>
    </recommendedName>
</protein>
<keyword evidence="14" id="KW-0630">Potassium</keyword>
<dbReference type="Pfam" id="PF02887">
    <property type="entry name" value="PK_C"/>
    <property type="match status" value="1"/>
</dbReference>
<dbReference type="InterPro" id="IPR015806">
    <property type="entry name" value="Pyrv_Knase_insert_dom_sf"/>
</dbReference>
<dbReference type="KEGG" id="mas:Mahau_1398"/>
<feature type="domain" description="Pyruvate kinase barrel" evidence="19">
    <location>
        <begin position="1"/>
        <end position="322"/>
    </location>
</feature>
<dbReference type="PANTHER" id="PTHR11817">
    <property type="entry name" value="PYRUVATE KINASE"/>
    <property type="match status" value="1"/>
</dbReference>
<comment type="cofactor">
    <cofactor evidence="1">
        <name>Mg(2+)</name>
        <dbReference type="ChEBI" id="CHEBI:18420"/>
    </cofactor>
</comment>
<keyword evidence="9" id="KW-0479">Metal-binding</keyword>
<dbReference type="SUPFAM" id="SSF51621">
    <property type="entry name" value="Phosphoenolpyruvate/pyruvate domain"/>
    <property type="match status" value="1"/>
</dbReference>
<keyword evidence="13 18" id="KW-0460">Magnesium</keyword>
<dbReference type="InterPro" id="IPR018209">
    <property type="entry name" value="Pyrv_Knase_AS"/>
</dbReference>
<dbReference type="Pfam" id="PF00224">
    <property type="entry name" value="PK"/>
    <property type="match status" value="1"/>
</dbReference>
<dbReference type="STRING" id="697281.Mahau_1398"/>
<dbReference type="InterPro" id="IPR040442">
    <property type="entry name" value="Pyrv_kinase-like_dom_sf"/>
</dbReference>
<dbReference type="PROSITE" id="PS00110">
    <property type="entry name" value="PYRUVATE_KINASE"/>
    <property type="match status" value="1"/>
</dbReference>
<keyword evidence="15 18" id="KW-0324">Glycolysis</keyword>
<evidence type="ECO:0000256" key="11">
    <source>
        <dbReference type="ARBA" id="ARBA00022777"/>
    </source>
</evidence>
<dbReference type="InterPro" id="IPR008279">
    <property type="entry name" value="PEP-util_enz_mobile_dom"/>
</dbReference>
<dbReference type="Gene3D" id="3.40.1380.20">
    <property type="entry name" value="Pyruvate kinase, C-terminal domain"/>
    <property type="match status" value="1"/>
</dbReference>
<evidence type="ECO:0000256" key="5">
    <source>
        <dbReference type="ARBA" id="ARBA00008663"/>
    </source>
</evidence>
<evidence type="ECO:0000313" key="23">
    <source>
        <dbReference type="Proteomes" id="UP000008457"/>
    </source>
</evidence>
<organism evidence="22 23">
    <name type="scientific">Mahella australiensis (strain DSM 15567 / CIP 107919 / 50-1 BON)</name>
    <dbReference type="NCBI Taxonomy" id="697281"/>
    <lineage>
        <taxon>Bacteria</taxon>
        <taxon>Bacillati</taxon>
        <taxon>Bacillota</taxon>
        <taxon>Clostridia</taxon>
        <taxon>Thermoanaerobacterales</taxon>
        <taxon>Thermoanaerobacterales Family IV. Incertae Sedis</taxon>
        <taxon>Mahella</taxon>
    </lineage>
</organism>
<dbReference type="Gene3D" id="3.20.20.60">
    <property type="entry name" value="Phosphoenolpyruvate-binding domains"/>
    <property type="match status" value="1"/>
</dbReference>
<keyword evidence="10" id="KW-0547">Nucleotide-binding</keyword>
<evidence type="ECO:0000256" key="8">
    <source>
        <dbReference type="ARBA" id="ARBA00022679"/>
    </source>
</evidence>
<evidence type="ECO:0000259" key="20">
    <source>
        <dbReference type="Pfam" id="PF00391"/>
    </source>
</evidence>
<evidence type="ECO:0000256" key="4">
    <source>
        <dbReference type="ARBA" id="ARBA00006237"/>
    </source>
</evidence>
<dbReference type="NCBIfam" id="TIGR01064">
    <property type="entry name" value="pyruv_kin"/>
    <property type="match status" value="1"/>
</dbReference>
<dbReference type="RefSeq" id="WP_013781020.1">
    <property type="nucleotide sequence ID" value="NC_015520.1"/>
</dbReference>
<dbReference type="FunFam" id="3.20.20.60:FF:000001">
    <property type="entry name" value="Pyruvate kinase"/>
    <property type="match status" value="1"/>
</dbReference>
<dbReference type="SUPFAM" id="SSF52935">
    <property type="entry name" value="PK C-terminal domain-like"/>
    <property type="match status" value="1"/>
</dbReference>
<dbReference type="InterPro" id="IPR015813">
    <property type="entry name" value="Pyrv/PenolPyrv_kinase-like_dom"/>
</dbReference>
<dbReference type="NCBIfam" id="NF004978">
    <property type="entry name" value="PRK06354.1"/>
    <property type="match status" value="1"/>
</dbReference>
<evidence type="ECO:0000256" key="17">
    <source>
        <dbReference type="NCBIfam" id="TIGR01064"/>
    </source>
</evidence>
<dbReference type="SUPFAM" id="SSF50800">
    <property type="entry name" value="PK beta-barrel domain-like"/>
    <property type="match status" value="1"/>
</dbReference>
<evidence type="ECO:0000256" key="12">
    <source>
        <dbReference type="ARBA" id="ARBA00022840"/>
    </source>
</evidence>
<evidence type="ECO:0000256" key="15">
    <source>
        <dbReference type="ARBA" id="ARBA00023152"/>
    </source>
</evidence>
<evidence type="ECO:0000256" key="7">
    <source>
        <dbReference type="ARBA" id="ARBA00018587"/>
    </source>
</evidence>
<evidence type="ECO:0000259" key="19">
    <source>
        <dbReference type="Pfam" id="PF00224"/>
    </source>
</evidence>
<evidence type="ECO:0000256" key="18">
    <source>
        <dbReference type="RuleBase" id="RU000504"/>
    </source>
</evidence>
<dbReference type="Pfam" id="PF00391">
    <property type="entry name" value="PEP-utilizers"/>
    <property type="match status" value="1"/>
</dbReference>
<dbReference type="GO" id="GO:0005524">
    <property type="term" value="F:ATP binding"/>
    <property type="evidence" value="ECO:0007669"/>
    <property type="project" value="UniProtKB-KW"/>
</dbReference>
<dbReference type="GO" id="GO:0006950">
    <property type="term" value="P:response to stress"/>
    <property type="evidence" value="ECO:0007669"/>
    <property type="project" value="UniProtKB-ARBA"/>
</dbReference>
<comment type="pathway">
    <text evidence="3 18">Carbohydrate degradation; glycolysis; pyruvate from D-glyceraldehyde 3-phosphate: step 5/5.</text>
</comment>
<dbReference type="InterPro" id="IPR036637">
    <property type="entry name" value="Phosphohistidine_dom_sf"/>
</dbReference>
<dbReference type="HOGENOM" id="CLU_015439_0_2_9"/>
<dbReference type="AlphaFoldDB" id="F3ZXD4"/>
<dbReference type="InterPro" id="IPR015795">
    <property type="entry name" value="Pyrv_Knase_C"/>
</dbReference>
<dbReference type="Gene3D" id="2.40.33.10">
    <property type="entry name" value="PK beta-barrel domain-like"/>
    <property type="match status" value="1"/>
</dbReference>
<evidence type="ECO:0000256" key="6">
    <source>
        <dbReference type="ARBA" id="ARBA00012142"/>
    </source>
</evidence>
<feature type="domain" description="Pyruvate kinase C-terminal" evidence="21">
    <location>
        <begin position="355"/>
        <end position="468"/>
    </location>
</feature>
<evidence type="ECO:0000259" key="21">
    <source>
        <dbReference type="Pfam" id="PF02887"/>
    </source>
</evidence>
<dbReference type="InterPro" id="IPR011037">
    <property type="entry name" value="Pyrv_Knase-like_insert_dom_sf"/>
</dbReference>
<evidence type="ECO:0000256" key="9">
    <source>
        <dbReference type="ARBA" id="ARBA00022723"/>
    </source>
</evidence>
<comment type="similarity">
    <text evidence="5 18">Belongs to the pyruvate kinase family.</text>
</comment>
<dbReference type="GO" id="GO:0000287">
    <property type="term" value="F:magnesium ion binding"/>
    <property type="evidence" value="ECO:0007669"/>
    <property type="project" value="UniProtKB-UniRule"/>
</dbReference>
<keyword evidence="11 18" id="KW-0418">Kinase</keyword>
<dbReference type="Gene3D" id="3.50.30.10">
    <property type="entry name" value="Phosphohistidine domain"/>
    <property type="match status" value="1"/>
</dbReference>
<dbReference type="GO" id="GO:0016301">
    <property type="term" value="F:kinase activity"/>
    <property type="evidence" value="ECO:0007669"/>
    <property type="project" value="UniProtKB-KW"/>
</dbReference>
<dbReference type="PRINTS" id="PR01050">
    <property type="entry name" value="PYRUVTKNASE"/>
</dbReference>
<evidence type="ECO:0000256" key="2">
    <source>
        <dbReference type="ARBA" id="ARBA00001958"/>
    </source>
</evidence>
<evidence type="ECO:0000256" key="13">
    <source>
        <dbReference type="ARBA" id="ARBA00022842"/>
    </source>
</evidence>
<evidence type="ECO:0000256" key="10">
    <source>
        <dbReference type="ARBA" id="ARBA00022741"/>
    </source>
</evidence>
<comment type="cofactor">
    <cofactor evidence="2">
        <name>K(+)</name>
        <dbReference type="ChEBI" id="CHEBI:29103"/>
    </cofactor>
</comment>
<keyword evidence="16 22" id="KW-0670">Pyruvate</keyword>
<comment type="similarity">
    <text evidence="4">In the C-terminal section; belongs to the PEP-utilizing enzyme family.</text>
</comment>
<reference evidence="22 23" key="2">
    <citation type="journal article" date="2011" name="Stand. Genomic Sci.">
        <title>Complete genome sequence of Mahella australiensis type strain (50-1 BON).</title>
        <authorList>
            <person name="Sikorski J."/>
            <person name="Teshima H."/>
            <person name="Nolan M."/>
            <person name="Lucas S."/>
            <person name="Hammon N."/>
            <person name="Deshpande S."/>
            <person name="Cheng J.F."/>
            <person name="Pitluck S."/>
            <person name="Liolios K."/>
            <person name="Pagani I."/>
            <person name="Ivanova N."/>
            <person name="Huntemann M."/>
            <person name="Mavromatis K."/>
            <person name="Ovchinikova G."/>
            <person name="Pati A."/>
            <person name="Tapia R."/>
            <person name="Han C."/>
            <person name="Goodwin L."/>
            <person name="Chen A."/>
            <person name="Palaniappan K."/>
            <person name="Land M."/>
            <person name="Hauser L."/>
            <person name="Ngatchou-Djao O.D."/>
            <person name="Rohde M."/>
            <person name="Pukall R."/>
            <person name="Spring S."/>
            <person name="Abt B."/>
            <person name="Goker M."/>
            <person name="Detter J.C."/>
            <person name="Woyke T."/>
            <person name="Bristow J."/>
            <person name="Markowitz V."/>
            <person name="Hugenholtz P."/>
            <person name="Eisen J.A."/>
            <person name="Kyrpides N.C."/>
            <person name="Klenk H.P."/>
            <person name="Lapidus A."/>
        </authorList>
    </citation>
    <scope>NUCLEOTIDE SEQUENCE [LARGE SCALE GENOMIC DNA]</scope>
    <source>
        <strain evidence="23">DSM 15567 / CIP 107919 / 50-1 BON</strain>
    </source>
</reference>